<evidence type="ECO:0000313" key="2">
    <source>
        <dbReference type="Proteomes" id="UP000276953"/>
    </source>
</evidence>
<protein>
    <submittedName>
        <fullName evidence="1">Uncharacterized protein</fullName>
    </submittedName>
</protein>
<proteinExistence type="predicted"/>
<sequence length="67" mass="7630">MAEVSRLLAGNIDSRVVRKSPKIPVESLEASRQISGFQKSNEAAGLLNQEMAFMKWSWETIPMRYNM</sequence>
<accession>A0A3S0Q7A1</accession>
<dbReference type="EMBL" id="RYFC01000001">
    <property type="protein sequence ID" value="RTZ49538.1"/>
    <property type="molecule type" value="Genomic_DNA"/>
</dbReference>
<organism evidence="1 2">
    <name type="scientific">Chryseobacterium arthrosphaerae</name>
    <dbReference type="NCBI Taxonomy" id="651561"/>
    <lineage>
        <taxon>Bacteria</taxon>
        <taxon>Pseudomonadati</taxon>
        <taxon>Bacteroidota</taxon>
        <taxon>Flavobacteriia</taxon>
        <taxon>Flavobacteriales</taxon>
        <taxon>Weeksellaceae</taxon>
        <taxon>Chryseobacterium group</taxon>
        <taxon>Chryseobacterium</taxon>
    </lineage>
</organism>
<comment type="caution">
    <text evidence="1">The sequence shown here is derived from an EMBL/GenBank/DDBJ whole genome shotgun (WGS) entry which is preliminary data.</text>
</comment>
<reference evidence="1 2" key="1">
    <citation type="submission" date="2018-12" db="EMBL/GenBank/DDBJ databases">
        <title>Draft Genome Sequence of Chryseobacterium arthrosphaerae strain ED882-96 Isolated from the Blood of a Patient with Liver Cirrhosis in Taiwan.</title>
        <authorList>
            <person name="Lin J.-N."/>
            <person name="Lai C.-H."/>
            <person name="Yang C.-H."/>
            <person name="Huang Y.-H."/>
        </authorList>
    </citation>
    <scope>NUCLEOTIDE SEQUENCE [LARGE SCALE GENOMIC DNA]</scope>
    <source>
        <strain evidence="1 2">ED882-96</strain>
    </source>
</reference>
<evidence type="ECO:0000313" key="1">
    <source>
        <dbReference type="EMBL" id="RTZ49538.1"/>
    </source>
</evidence>
<dbReference type="Proteomes" id="UP000276953">
    <property type="component" value="Unassembled WGS sequence"/>
</dbReference>
<dbReference type="AlphaFoldDB" id="A0A3S0Q7A1"/>
<gene>
    <name evidence="1" type="ORF">EJ377_03260</name>
</gene>
<name>A0A3S0Q7A1_9FLAO</name>